<comment type="caution">
    <text evidence="9">The sequence shown here is derived from an EMBL/GenBank/DDBJ whole genome shotgun (WGS) entry which is preliminary data.</text>
</comment>
<organism evidence="9 10">
    <name type="scientific">Alkalidesulfovibrio alkalitolerans DSM 16529</name>
    <dbReference type="NCBI Taxonomy" id="1121439"/>
    <lineage>
        <taxon>Bacteria</taxon>
        <taxon>Pseudomonadati</taxon>
        <taxon>Thermodesulfobacteriota</taxon>
        <taxon>Desulfovibrionia</taxon>
        <taxon>Desulfovibrionales</taxon>
        <taxon>Desulfovibrionaceae</taxon>
        <taxon>Alkalidesulfovibrio</taxon>
    </lineage>
</organism>
<dbReference type="PANTHER" id="PTHR11051:SF8">
    <property type="entry name" value="PROTEIN-GLUCOSYLGALACTOSYLHYDROXYLYSINE GLUCOSIDASE"/>
    <property type="match status" value="1"/>
</dbReference>
<evidence type="ECO:0000313" key="10">
    <source>
        <dbReference type="Proteomes" id="UP000014975"/>
    </source>
</evidence>
<feature type="binding site" evidence="4">
    <location>
        <position position="13"/>
    </location>
    <ligand>
        <name>Mg(2+)</name>
        <dbReference type="ChEBI" id="CHEBI:18420"/>
    </ligand>
</feature>
<dbReference type="Gene3D" id="1.10.150.240">
    <property type="entry name" value="Putative phosphatase, domain 2"/>
    <property type="match status" value="1"/>
</dbReference>
<dbReference type="InterPro" id="IPR023198">
    <property type="entry name" value="PGP-like_dom2"/>
</dbReference>
<dbReference type="Pfam" id="PF03636">
    <property type="entry name" value="Glyco_hydro_65N"/>
    <property type="match status" value="1"/>
</dbReference>
<dbReference type="GO" id="GO:0030246">
    <property type="term" value="F:carbohydrate binding"/>
    <property type="evidence" value="ECO:0007669"/>
    <property type="project" value="InterPro"/>
</dbReference>
<dbReference type="NCBIfam" id="TIGR02009">
    <property type="entry name" value="PGMB-YQAB-SF"/>
    <property type="match status" value="1"/>
</dbReference>
<evidence type="ECO:0000313" key="9">
    <source>
        <dbReference type="EMBL" id="EPR35098.1"/>
    </source>
</evidence>
<dbReference type="InterPro" id="IPR005195">
    <property type="entry name" value="Glyco_hydro_65_M"/>
</dbReference>
<evidence type="ECO:0000256" key="1">
    <source>
        <dbReference type="ARBA" id="ARBA00006171"/>
    </source>
</evidence>
<dbReference type="Pfam" id="PF03633">
    <property type="entry name" value="Glyco_hydro_65C"/>
    <property type="match status" value="1"/>
</dbReference>
<dbReference type="Gene3D" id="1.50.10.10">
    <property type="match status" value="1"/>
</dbReference>
<dbReference type="GO" id="GO:0008801">
    <property type="term" value="F:beta-phosphoglucomutase activity"/>
    <property type="evidence" value="ECO:0007669"/>
    <property type="project" value="InterPro"/>
</dbReference>
<comment type="cofactor">
    <cofactor evidence="4">
        <name>Mg(2+)</name>
        <dbReference type="ChEBI" id="CHEBI:18420"/>
    </cofactor>
    <text evidence="4">Binds 2 magnesium ions per subunit.</text>
</comment>
<dbReference type="eggNOG" id="COG0637">
    <property type="taxonomic scope" value="Bacteria"/>
</dbReference>
<feature type="binding site" evidence="4">
    <location>
        <position position="196"/>
    </location>
    <ligand>
        <name>Mg(2+)</name>
        <dbReference type="ChEBI" id="CHEBI:18420"/>
    </ligand>
</feature>
<dbReference type="InterPro" id="IPR010976">
    <property type="entry name" value="B-phosphoglucomutase_hydrolase"/>
</dbReference>
<feature type="binding site" evidence="3">
    <location>
        <begin position="11"/>
        <end position="13"/>
    </location>
    <ligand>
        <name>substrate</name>
    </ligand>
</feature>
<feature type="binding site" evidence="3">
    <location>
        <begin position="137"/>
        <end position="141"/>
    </location>
    <ligand>
        <name>substrate</name>
    </ligand>
</feature>
<protein>
    <submittedName>
        <fullName evidence="9">Beta-phosphoglucomutase family hydrolase</fullName>
    </submittedName>
</protein>
<dbReference type="AlphaFoldDB" id="S7US07"/>
<dbReference type="PATRIC" id="fig|1121439.3.peg.857"/>
<dbReference type="SUPFAM" id="SSF74650">
    <property type="entry name" value="Galactose mutarotase-like"/>
    <property type="match status" value="1"/>
</dbReference>
<dbReference type="Proteomes" id="UP000014975">
    <property type="component" value="Unassembled WGS sequence"/>
</dbReference>
<dbReference type="Gene3D" id="3.40.50.1000">
    <property type="entry name" value="HAD superfamily/HAD-like"/>
    <property type="match status" value="1"/>
</dbReference>
<dbReference type="InterPro" id="IPR010972">
    <property type="entry name" value="Beta-PGM"/>
</dbReference>
<dbReference type="CDD" id="cd02598">
    <property type="entry name" value="HAD_BPGM"/>
    <property type="match status" value="1"/>
</dbReference>
<dbReference type="InterPro" id="IPR023214">
    <property type="entry name" value="HAD_sf"/>
</dbReference>
<comment type="similarity">
    <text evidence="1">Belongs to the HAD-like hydrolase superfamily. CbbY/CbbZ/Gph/YieH family.</text>
</comment>
<dbReference type="STRING" id="1121439.dsat_2461"/>
<feature type="active site" description="Proton donor/acceptor" evidence="2">
    <location>
        <position position="13"/>
    </location>
</feature>
<name>S7US07_9BACT</name>
<dbReference type="RefSeq" id="WP_020886347.1">
    <property type="nucleotide sequence ID" value="NZ_ATHI01000005.1"/>
</dbReference>
<evidence type="ECO:0000256" key="5">
    <source>
        <dbReference type="PIRSR" id="PIRSR610972-4"/>
    </source>
</evidence>
<feature type="domain" description="Glycoside hydrolase family 65 C-terminal" evidence="7">
    <location>
        <begin position="982"/>
        <end position="1040"/>
    </location>
</feature>
<dbReference type="SUPFAM" id="SSF48208">
    <property type="entry name" value="Six-hairpin glycosidases"/>
    <property type="match status" value="1"/>
</dbReference>
<accession>S7US07</accession>
<dbReference type="Gene3D" id="2.70.98.40">
    <property type="entry name" value="Glycoside hydrolase, family 65, N-terminal domain"/>
    <property type="match status" value="1"/>
</dbReference>
<reference evidence="9 10" key="1">
    <citation type="journal article" date="2013" name="Genome Announc.">
        <title>Draft genome sequences for three mercury-methylating, sulfate-reducing bacteria.</title>
        <authorList>
            <person name="Brown S.D."/>
            <person name="Hurt R.A.Jr."/>
            <person name="Gilmour C.C."/>
            <person name="Elias D.A."/>
        </authorList>
    </citation>
    <scope>NUCLEOTIDE SEQUENCE [LARGE SCALE GENOMIC DNA]</scope>
    <source>
        <strain evidence="9 10">DSM 16529</strain>
    </source>
</reference>
<dbReference type="SFLD" id="SFLDG01129">
    <property type="entry name" value="C1.5:_HAD__Beta-PGM__Phosphata"/>
    <property type="match status" value="1"/>
</dbReference>
<dbReference type="InterPro" id="IPR036412">
    <property type="entry name" value="HAD-like_sf"/>
</dbReference>
<dbReference type="PANTHER" id="PTHR11051">
    <property type="entry name" value="GLYCOSYL HYDROLASE-RELATED"/>
    <property type="match status" value="1"/>
</dbReference>
<dbReference type="PRINTS" id="PR00413">
    <property type="entry name" value="HADHALOGNASE"/>
</dbReference>
<feature type="domain" description="Glycoside hydrolase family 65 central catalytic" evidence="6">
    <location>
        <begin position="571"/>
        <end position="970"/>
    </location>
</feature>
<keyword evidence="4" id="KW-0460">Magnesium</keyword>
<dbReference type="InterPro" id="IPR005196">
    <property type="entry name" value="Glyco_hydro_65_N"/>
</dbReference>
<dbReference type="NCBIfam" id="TIGR01509">
    <property type="entry name" value="HAD-SF-IA-v3"/>
    <property type="match status" value="1"/>
</dbReference>
<feature type="binding site" evidence="3">
    <location>
        <position position="27"/>
    </location>
    <ligand>
        <name>substrate</name>
    </ligand>
</feature>
<feature type="site" description="Important for catalytic activity and assists the phosphoryl transfer reaction to Asp8 by balancing charge and orienting the reacting groups" evidence="5">
    <location>
        <position position="137"/>
    </location>
</feature>
<dbReference type="eggNOG" id="COG1554">
    <property type="taxonomic scope" value="Bacteria"/>
</dbReference>
<dbReference type="GO" id="GO:0016757">
    <property type="term" value="F:glycosyltransferase activity"/>
    <property type="evidence" value="ECO:0007669"/>
    <property type="project" value="UniProtKB-ARBA"/>
</dbReference>
<dbReference type="InterPro" id="IPR037018">
    <property type="entry name" value="GH65_N"/>
</dbReference>
<feature type="binding site" evidence="3">
    <location>
        <begin position="59"/>
        <end position="64"/>
    </location>
    <ligand>
        <name>substrate</name>
    </ligand>
</feature>
<evidence type="ECO:0000259" key="7">
    <source>
        <dbReference type="Pfam" id="PF03633"/>
    </source>
</evidence>
<feature type="binding site" evidence="3">
    <location>
        <position position="172"/>
    </location>
    <ligand>
        <name>substrate</name>
    </ligand>
</feature>
<dbReference type="SUPFAM" id="SSF56784">
    <property type="entry name" value="HAD-like"/>
    <property type="match status" value="1"/>
</dbReference>
<dbReference type="GO" id="GO:0004553">
    <property type="term" value="F:hydrolase activity, hydrolyzing O-glycosyl compounds"/>
    <property type="evidence" value="ECO:0007669"/>
    <property type="project" value="TreeGrafter"/>
</dbReference>
<dbReference type="InterPro" id="IPR008928">
    <property type="entry name" value="6-hairpin_glycosidase_sf"/>
</dbReference>
<dbReference type="GO" id="GO:0000287">
    <property type="term" value="F:magnesium ion binding"/>
    <property type="evidence" value="ECO:0007669"/>
    <property type="project" value="InterPro"/>
</dbReference>
<feature type="binding site" evidence="3">
    <location>
        <position position="100"/>
    </location>
    <ligand>
        <name>substrate</name>
    </ligand>
</feature>
<feature type="binding site" evidence="4">
    <location>
        <position position="11"/>
    </location>
    <ligand>
        <name>Mg(2+)</name>
        <dbReference type="ChEBI" id="CHEBI:18420"/>
    </ligand>
</feature>
<proteinExistence type="inferred from homology"/>
<dbReference type="EMBL" id="ATHI01000005">
    <property type="protein sequence ID" value="EPR35098.1"/>
    <property type="molecule type" value="Genomic_DNA"/>
</dbReference>
<evidence type="ECO:0000259" key="8">
    <source>
        <dbReference type="Pfam" id="PF03636"/>
    </source>
</evidence>
<gene>
    <name evidence="9" type="ORF">dsat_2461</name>
</gene>
<keyword evidence="4" id="KW-0479">Metal-binding</keyword>
<dbReference type="InterPro" id="IPR005194">
    <property type="entry name" value="Glyco_hydro_65_C"/>
</dbReference>
<dbReference type="InterPro" id="IPR006439">
    <property type="entry name" value="HAD-SF_hydro_IA"/>
</dbReference>
<dbReference type="SFLD" id="SFLDS00003">
    <property type="entry name" value="Haloacid_Dehalogenase"/>
    <property type="match status" value="1"/>
</dbReference>
<feature type="domain" description="Glycoside hydrolase family 65 N-terminal" evidence="8">
    <location>
        <begin position="262"/>
        <end position="515"/>
    </location>
</feature>
<dbReference type="GO" id="GO:0005975">
    <property type="term" value="P:carbohydrate metabolic process"/>
    <property type="evidence" value="ECO:0007669"/>
    <property type="project" value="InterPro"/>
</dbReference>
<evidence type="ECO:0000256" key="2">
    <source>
        <dbReference type="PIRSR" id="PIRSR610972-1"/>
    </source>
</evidence>
<dbReference type="Gene3D" id="2.60.420.10">
    <property type="entry name" value="Maltose phosphorylase, domain 3"/>
    <property type="match status" value="1"/>
</dbReference>
<sequence>MHPEPRGAVFDLDGVITATATVHALAWEKMFNDFLEGYAAKNKTPFLPFDRFDDYSRYVDGKPRYAGVKSFLEARGVKLPYGDPSDSPDEETVCGLGNRKNDLFQAFLREKGPEVFPSSVAFVAELRAAGLPVAVASSSKNAGLVLELAGIADLFDAVVDGVVSAELGLEGKPDPDIFLEAAQRIGVTPPECLVVEDAVSGAQAGEAGNFGLVIGVARTGEAGLLRRFGADLVVQDLSETCLEDIRHWFREGIAKNAWHIDWHGFDPGDEKLREALTATGNGHFVTRGAAESEKASFNFYPGTYVAGLFNTMPSEVHGRTVYNNDLVNCPNWLPIEIKIGNSDFKSPLSMELLTYCHSLHMKKGMMRRTIICRDGLGRLTRIHSKRLVSMAEPHLGGIQYSLTPLNYSETVTIRSSLDGTVINDNVARYRELTRTHLEPVSGGAAQDGLELHVRTITSGHNIYMRARTRAFVGREELALARHASYEEGLASETFAVFLRESCTVVVEKIVAVHTSLHDGASADLRALAEKSLAKAPTFGRLRAPHERAWKRLWKAADVEVFHDRFAQKVLRLHIYHLLTTAGPHNVRLDVGMPARGWHGEAYRGHIFWDELYIMPFYELNLPRVARALLMYRVRRLDAARKLARELGLEGACYPWQAADNGGEETQEVHYNPDSGTWGPDLSRNQRHVSIAVFYNLWRHAAVSGDWGFVRQEAAEVMLEIARFWSTIAKKGKDGRYHIEGVMGPDEFHEKLPGAKKAGLPDNAYTNVMVVWLLERVLNMWERLPPAARRRLGQGGGCTPEEVELWRDMTRKMYVPVTKEGVISQFEGYMKLKELDWERYRKRYYSIGRMDRILKAEGDSPDNYKVAKQADTLMLWYVHGPEEVHRILTQLGYDVPPPLDLLRINYEYYEPRTSHGSTLSKVVHAVVSSSIEKDGVSWNWFQEALESDIKDTQGGTTPEGIHTGVMAGTLQIVMRHFAGLDLSGEHPRVTPHLPERWTGLSFSFTHRGLWYRLWVTQERVTVRLLTTSRRQAVVIVNDEPYAIPPEEDLVIDSPTA</sequence>
<evidence type="ECO:0000256" key="4">
    <source>
        <dbReference type="PIRSR" id="PIRSR610972-3"/>
    </source>
</evidence>
<feature type="site" description="Important for catalytic activity and assists the phosphoryl transfer reaction to Asp8 by balancing charge and orienting the reacting groups" evidence="5">
    <location>
        <position position="172"/>
    </location>
</feature>
<dbReference type="Pfam" id="PF03632">
    <property type="entry name" value="Glyco_hydro_65m"/>
    <property type="match status" value="1"/>
</dbReference>
<keyword evidence="10" id="KW-1185">Reference proteome</keyword>
<evidence type="ECO:0000256" key="3">
    <source>
        <dbReference type="PIRSR" id="PIRSR610972-2"/>
    </source>
</evidence>
<evidence type="ECO:0000259" key="6">
    <source>
        <dbReference type="Pfam" id="PF03632"/>
    </source>
</evidence>
<feature type="active site" description="Nucleophile" evidence="2">
    <location>
        <position position="11"/>
    </location>
</feature>
<dbReference type="InterPro" id="IPR011013">
    <property type="entry name" value="Gal_mutarotase_sf_dom"/>
</dbReference>
<dbReference type="Pfam" id="PF00702">
    <property type="entry name" value="Hydrolase"/>
    <property type="match status" value="1"/>
</dbReference>
<feature type="binding site" evidence="4">
    <location>
        <position position="197"/>
    </location>
    <ligand>
        <name>Mg(2+)</name>
        <dbReference type="ChEBI" id="CHEBI:18420"/>
    </ligand>
</feature>
<keyword evidence="9" id="KW-0378">Hydrolase</keyword>
<dbReference type="InterPro" id="IPR012341">
    <property type="entry name" value="6hp_glycosidase-like_sf"/>
</dbReference>